<comment type="caution">
    <text evidence="8">The sequence shown here is derived from an EMBL/GenBank/DDBJ whole genome shotgun (WGS) entry which is preliminary data.</text>
</comment>
<comment type="subcellular location">
    <subcellularLocation>
        <location evidence="1">Cytoplasm</location>
        <location evidence="1">Cytoskeleton</location>
        <location evidence="1">Cilium axoneme</location>
    </subcellularLocation>
</comment>
<evidence type="ECO:0000313" key="20">
    <source>
        <dbReference type="Proteomes" id="UP000440367"/>
    </source>
</evidence>
<dbReference type="EMBL" id="QXGD01000540">
    <property type="protein sequence ID" value="KAE9234880.1"/>
    <property type="molecule type" value="Genomic_DNA"/>
</dbReference>
<evidence type="ECO:0000313" key="10">
    <source>
        <dbReference type="EMBL" id="KAE9113963.1"/>
    </source>
</evidence>
<keyword evidence="18" id="KW-1185">Reference proteome</keyword>
<dbReference type="EMBL" id="QXFX01000472">
    <property type="protein sequence ID" value="KAE9114368.1"/>
    <property type="molecule type" value="Genomic_DNA"/>
</dbReference>
<evidence type="ECO:0000313" key="19">
    <source>
        <dbReference type="Proteomes" id="UP000437068"/>
    </source>
</evidence>
<evidence type="ECO:0000313" key="25">
    <source>
        <dbReference type="Proteomes" id="UP000488956"/>
    </source>
</evidence>
<evidence type="ECO:0000256" key="6">
    <source>
        <dbReference type="ARBA" id="ARBA00023273"/>
    </source>
</evidence>
<evidence type="ECO:0000313" key="11">
    <source>
        <dbReference type="EMBL" id="KAE9114368.1"/>
    </source>
</evidence>
<dbReference type="EMBL" id="QXFZ01000502">
    <property type="protein sequence ID" value="KAE9113963.1"/>
    <property type="molecule type" value="Genomic_DNA"/>
</dbReference>
<evidence type="ECO:0000313" key="8">
    <source>
        <dbReference type="EMBL" id="KAE8938589.1"/>
    </source>
</evidence>
<dbReference type="Proteomes" id="UP000429523">
    <property type="component" value="Unassembled WGS sequence"/>
</dbReference>
<evidence type="ECO:0000256" key="7">
    <source>
        <dbReference type="SAM" id="MobiDB-lite"/>
    </source>
</evidence>
<keyword evidence="6" id="KW-0966">Cell projection</keyword>
<dbReference type="Proteomes" id="UP000488956">
    <property type="component" value="Unassembled WGS sequence"/>
</dbReference>
<protein>
    <recommendedName>
        <fullName evidence="3">Cilia- and flagella-associated protein 300</fullName>
    </recommendedName>
</protein>
<evidence type="ECO:0000313" key="22">
    <source>
        <dbReference type="Proteomes" id="UP000441208"/>
    </source>
</evidence>
<gene>
    <name evidence="16" type="ORF">PF001_g9617</name>
    <name evidence="15" type="ORF">PF002_g11669</name>
    <name evidence="14" type="ORF">PF004_g9298</name>
    <name evidence="13" type="ORF">PF005_g10095</name>
    <name evidence="12" type="ORF">PF006_g9371</name>
    <name evidence="10" type="ORF">PF007_g10556</name>
    <name evidence="8" type="ORF">PF009_g11533</name>
    <name evidence="11" type="ORF">PF010_g9725</name>
    <name evidence="9" type="ORF">PF011_g8888</name>
</gene>
<evidence type="ECO:0000313" key="21">
    <source>
        <dbReference type="Proteomes" id="UP000440732"/>
    </source>
</evidence>
<evidence type="ECO:0000256" key="2">
    <source>
        <dbReference type="ARBA" id="ARBA00009205"/>
    </source>
</evidence>
<evidence type="ECO:0000313" key="9">
    <source>
        <dbReference type="EMBL" id="KAE9012495.1"/>
    </source>
</evidence>
<dbReference type="EMBL" id="QXFW01000430">
    <property type="protein sequence ID" value="KAE9012495.1"/>
    <property type="molecule type" value="Genomic_DNA"/>
</dbReference>
<evidence type="ECO:0000256" key="3">
    <source>
        <dbReference type="ARBA" id="ARBA00022174"/>
    </source>
</evidence>
<dbReference type="Proteomes" id="UP000440367">
    <property type="component" value="Unassembled WGS sequence"/>
</dbReference>
<name>A0A6A3EYV0_9STRA</name>
<dbReference type="Proteomes" id="UP000476176">
    <property type="component" value="Unassembled WGS sequence"/>
</dbReference>
<dbReference type="Proteomes" id="UP000441208">
    <property type="component" value="Unassembled WGS sequence"/>
</dbReference>
<sequence length="284" mass="31847">MSTQRQVIDSDASNADASSLKAPTGPFEHLPDALPALRDFEMRQKLLQWSLSDTLQLQRFRVHRRLPSEADEALLTEFFQDETVHRILSLPIQCSSSSSKELTTKPESCGGASSLHFERMHVSVTSMAFFEKLSAAGIVSRDGSVRGCIDEEFDGCTASDLLTEMLANPDSDNCDVFSYEDRQEFIFQLFSALVIGGGALRQADSRVEAYENATRALYRALVSVKKCIADANGKRDIEITSRVYRVSGDSLFQASPSRFHSCFAIIDTRKRWLTVWYCPFRASW</sequence>
<evidence type="ECO:0000313" key="18">
    <source>
        <dbReference type="Proteomes" id="UP000433483"/>
    </source>
</evidence>
<organism evidence="8 17">
    <name type="scientific">Phytophthora fragariae</name>
    <dbReference type="NCBI Taxonomy" id="53985"/>
    <lineage>
        <taxon>Eukaryota</taxon>
        <taxon>Sar</taxon>
        <taxon>Stramenopiles</taxon>
        <taxon>Oomycota</taxon>
        <taxon>Peronosporomycetes</taxon>
        <taxon>Peronosporales</taxon>
        <taxon>Peronosporaceae</taxon>
        <taxon>Phytophthora</taxon>
    </lineage>
</organism>
<dbReference type="InterPro" id="IPR029416">
    <property type="entry name" value="CFAP300"/>
</dbReference>
<dbReference type="AlphaFoldDB" id="A0A6A3EYV0"/>
<dbReference type="Proteomes" id="UP000460718">
    <property type="component" value="Unassembled WGS sequence"/>
</dbReference>
<comment type="similarity">
    <text evidence="2">Belongs to the CFAP300 family.</text>
</comment>
<evidence type="ECO:0000256" key="5">
    <source>
        <dbReference type="ARBA" id="ARBA00023212"/>
    </source>
</evidence>
<evidence type="ECO:0000313" key="16">
    <source>
        <dbReference type="EMBL" id="KAE9311660.1"/>
    </source>
</evidence>
<evidence type="ECO:0000313" key="23">
    <source>
        <dbReference type="Proteomes" id="UP000460718"/>
    </source>
</evidence>
<dbReference type="Proteomes" id="UP000437068">
    <property type="component" value="Unassembled WGS sequence"/>
</dbReference>
<keyword evidence="4" id="KW-0963">Cytoplasm</keyword>
<dbReference type="Pfam" id="PF14926">
    <property type="entry name" value="CFAP300"/>
    <property type="match status" value="1"/>
</dbReference>
<dbReference type="EMBL" id="QXGF01000548">
    <property type="protein sequence ID" value="KAE8938589.1"/>
    <property type="molecule type" value="Genomic_DNA"/>
</dbReference>
<reference evidence="17 18" key="1">
    <citation type="submission" date="2018-08" db="EMBL/GenBank/DDBJ databases">
        <title>Genomic investigation of the strawberry pathogen Phytophthora fragariae indicates pathogenicity is determined by transcriptional variation in three key races.</title>
        <authorList>
            <person name="Adams T.M."/>
            <person name="Armitage A.D."/>
            <person name="Sobczyk M.K."/>
            <person name="Bates H.J."/>
            <person name="Dunwell J.M."/>
            <person name="Nellist C.F."/>
            <person name="Harrison R.J."/>
        </authorList>
    </citation>
    <scope>NUCLEOTIDE SEQUENCE [LARGE SCALE GENOMIC DNA]</scope>
    <source>
        <strain evidence="16 19">A4</strain>
        <strain evidence="15 20">BC-1</strain>
        <strain evidence="14 24">BC-23</strain>
        <strain evidence="13 18">NOV-27</strain>
        <strain evidence="12 21">NOV-5</strain>
        <strain evidence="10 22">NOV-71</strain>
        <strain evidence="8 17">NOV-9</strain>
        <strain evidence="11 25">ONT-3</strain>
        <strain evidence="9 23">SCRP245</strain>
    </source>
</reference>
<dbReference type="PANTHER" id="PTHR31078">
    <property type="entry name" value="CILIA- AND FLAGELLA-ASSOCIATED PROTEIN 300"/>
    <property type="match status" value="1"/>
</dbReference>
<accession>A0A6A3EYV0</accession>
<dbReference type="OrthoDB" id="10259249at2759"/>
<dbReference type="EMBL" id="QXGB01000470">
    <property type="protein sequence ID" value="KAE9213738.1"/>
    <property type="molecule type" value="Genomic_DNA"/>
</dbReference>
<evidence type="ECO:0000313" key="15">
    <source>
        <dbReference type="EMBL" id="KAE9234880.1"/>
    </source>
</evidence>
<dbReference type="EMBL" id="QXGA01000447">
    <property type="protein sequence ID" value="KAE9145810.1"/>
    <property type="molecule type" value="Genomic_DNA"/>
</dbReference>
<keyword evidence="5" id="KW-0206">Cytoskeleton</keyword>
<dbReference type="EMBL" id="QXGE01000466">
    <property type="protein sequence ID" value="KAE9311660.1"/>
    <property type="molecule type" value="Genomic_DNA"/>
</dbReference>
<evidence type="ECO:0000313" key="17">
    <source>
        <dbReference type="Proteomes" id="UP000429523"/>
    </source>
</evidence>
<dbReference type="Proteomes" id="UP000433483">
    <property type="component" value="Unassembled WGS sequence"/>
</dbReference>
<feature type="region of interest" description="Disordered" evidence="7">
    <location>
        <begin position="1"/>
        <end position="26"/>
    </location>
</feature>
<dbReference type="GO" id="GO:0005930">
    <property type="term" value="C:axoneme"/>
    <property type="evidence" value="ECO:0007669"/>
    <property type="project" value="UniProtKB-SubCell"/>
</dbReference>
<evidence type="ECO:0000256" key="4">
    <source>
        <dbReference type="ARBA" id="ARBA00022490"/>
    </source>
</evidence>
<dbReference type="PANTHER" id="PTHR31078:SF1">
    <property type="entry name" value="CILIA- AND FLAGELLA-ASSOCIATED PROTEIN 300"/>
    <property type="match status" value="1"/>
</dbReference>
<proteinExistence type="inferred from homology"/>
<evidence type="ECO:0000313" key="14">
    <source>
        <dbReference type="EMBL" id="KAE9234755.1"/>
    </source>
</evidence>
<evidence type="ECO:0000313" key="13">
    <source>
        <dbReference type="EMBL" id="KAE9213738.1"/>
    </source>
</evidence>
<dbReference type="Proteomes" id="UP000440732">
    <property type="component" value="Unassembled WGS sequence"/>
</dbReference>
<evidence type="ECO:0000313" key="24">
    <source>
        <dbReference type="Proteomes" id="UP000476176"/>
    </source>
</evidence>
<evidence type="ECO:0000313" key="12">
    <source>
        <dbReference type="EMBL" id="KAE9145810.1"/>
    </source>
</evidence>
<feature type="compositionally biased region" description="Low complexity" evidence="7">
    <location>
        <begin position="9"/>
        <end position="19"/>
    </location>
</feature>
<dbReference type="EMBL" id="QXGC01000452">
    <property type="protein sequence ID" value="KAE9234755.1"/>
    <property type="molecule type" value="Genomic_DNA"/>
</dbReference>
<evidence type="ECO:0000256" key="1">
    <source>
        <dbReference type="ARBA" id="ARBA00004430"/>
    </source>
</evidence>